<sequence>MDLQVDPAQIRAHANTVAGLASGLSDAAGAVPAGPAENSLGTFLGFLTAGLGSAMAQTGQAIAQASSAVEAVSSALVRTAEDYERTDDDNAVRLLQEDSR</sequence>
<protein>
    <submittedName>
        <fullName evidence="1">Excreted virulence factor EspC (Type VII ESX diderm)</fullName>
    </submittedName>
    <submittedName>
        <fullName evidence="2">Excreted virulence factor EspC, type VII ESX diderm</fullName>
    </submittedName>
</protein>
<evidence type="ECO:0000313" key="2">
    <source>
        <dbReference type="EMBL" id="SFM80383.1"/>
    </source>
</evidence>
<organism evidence="2 3">
    <name type="scientific">Saccharopolyspora antimicrobica</name>
    <dbReference type="NCBI Taxonomy" id="455193"/>
    <lineage>
        <taxon>Bacteria</taxon>
        <taxon>Bacillati</taxon>
        <taxon>Actinomycetota</taxon>
        <taxon>Actinomycetes</taxon>
        <taxon>Pseudonocardiales</taxon>
        <taxon>Pseudonocardiaceae</taxon>
        <taxon>Saccharopolyspora</taxon>
    </lineage>
</organism>
<accession>A0A1I4TV24</accession>
<name>A0A1I4TV24_9PSEU</name>
<dbReference type="InterPro" id="IPR036689">
    <property type="entry name" value="ESAT-6-like_sf"/>
</dbReference>
<dbReference type="InterPro" id="IPR022536">
    <property type="entry name" value="EspC"/>
</dbReference>
<dbReference type="EMBL" id="RBXX01000002">
    <property type="protein sequence ID" value="RKT88562.1"/>
    <property type="molecule type" value="Genomic_DNA"/>
</dbReference>
<proteinExistence type="predicted"/>
<reference evidence="1 4" key="2">
    <citation type="submission" date="2018-10" db="EMBL/GenBank/DDBJ databases">
        <title>Sequencing the genomes of 1000 actinobacteria strains.</title>
        <authorList>
            <person name="Klenk H.-P."/>
        </authorList>
    </citation>
    <scope>NUCLEOTIDE SEQUENCE [LARGE SCALE GENOMIC DNA]</scope>
    <source>
        <strain evidence="1 4">DSM 45119</strain>
    </source>
</reference>
<keyword evidence="4" id="KW-1185">Reference proteome</keyword>
<evidence type="ECO:0000313" key="1">
    <source>
        <dbReference type="EMBL" id="RKT88562.1"/>
    </source>
</evidence>
<dbReference type="RefSeq" id="WP_093146905.1">
    <property type="nucleotide sequence ID" value="NZ_FOUP01000001.1"/>
</dbReference>
<dbReference type="Pfam" id="PF10824">
    <property type="entry name" value="T7SS_ESX_EspC"/>
    <property type="match status" value="1"/>
</dbReference>
<evidence type="ECO:0000313" key="3">
    <source>
        <dbReference type="Proteomes" id="UP000199398"/>
    </source>
</evidence>
<dbReference type="AlphaFoldDB" id="A0A1I4TV24"/>
<dbReference type="EMBL" id="FOUP01000001">
    <property type="protein sequence ID" value="SFM80383.1"/>
    <property type="molecule type" value="Genomic_DNA"/>
</dbReference>
<gene>
    <name evidence="1" type="ORF">ATL45_7000</name>
    <name evidence="2" type="ORF">SAMN05421805_1011585</name>
</gene>
<evidence type="ECO:0000313" key="4">
    <source>
        <dbReference type="Proteomes" id="UP000270697"/>
    </source>
</evidence>
<reference evidence="2 3" key="1">
    <citation type="submission" date="2016-10" db="EMBL/GenBank/DDBJ databases">
        <authorList>
            <person name="de Groot N.N."/>
        </authorList>
    </citation>
    <scope>NUCLEOTIDE SEQUENCE [LARGE SCALE GENOMIC DNA]</scope>
    <source>
        <strain evidence="2 3">CPCC 201259</strain>
    </source>
</reference>
<dbReference type="SUPFAM" id="SSF140453">
    <property type="entry name" value="EsxAB dimer-like"/>
    <property type="match status" value="1"/>
</dbReference>
<dbReference type="GO" id="GO:0009306">
    <property type="term" value="P:protein secretion"/>
    <property type="evidence" value="ECO:0007669"/>
    <property type="project" value="InterPro"/>
</dbReference>
<dbReference type="STRING" id="455193.SAMN05421805_1011585"/>
<dbReference type="Proteomes" id="UP000199398">
    <property type="component" value="Unassembled WGS sequence"/>
</dbReference>
<dbReference type="Proteomes" id="UP000270697">
    <property type="component" value="Unassembled WGS sequence"/>
</dbReference>